<dbReference type="AlphaFoldDB" id="A0A1J1IXJ4"/>
<name>A0A1J1IXJ4_9DIPT</name>
<evidence type="ECO:0000313" key="2">
    <source>
        <dbReference type="Proteomes" id="UP000183832"/>
    </source>
</evidence>
<evidence type="ECO:0000313" key="1">
    <source>
        <dbReference type="EMBL" id="CRL04871.1"/>
    </source>
</evidence>
<gene>
    <name evidence="1" type="ORF">CLUMA_CG017924</name>
</gene>
<dbReference type="Proteomes" id="UP000183832">
    <property type="component" value="Unassembled WGS sequence"/>
</dbReference>
<accession>A0A1J1IXJ4</accession>
<keyword evidence="2" id="KW-1185">Reference proteome</keyword>
<organism evidence="1 2">
    <name type="scientific">Clunio marinus</name>
    <dbReference type="NCBI Taxonomy" id="568069"/>
    <lineage>
        <taxon>Eukaryota</taxon>
        <taxon>Metazoa</taxon>
        <taxon>Ecdysozoa</taxon>
        <taxon>Arthropoda</taxon>
        <taxon>Hexapoda</taxon>
        <taxon>Insecta</taxon>
        <taxon>Pterygota</taxon>
        <taxon>Neoptera</taxon>
        <taxon>Endopterygota</taxon>
        <taxon>Diptera</taxon>
        <taxon>Nematocera</taxon>
        <taxon>Chironomoidea</taxon>
        <taxon>Chironomidae</taxon>
        <taxon>Clunio</taxon>
    </lineage>
</organism>
<proteinExistence type="predicted"/>
<sequence>MKPFNTKLILHNLQIGMKTSHQFIHNHQVHWENFISFEKQQLTFEALTTVLCNWKLQADIHASAN</sequence>
<dbReference type="EMBL" id="CVRI01000063">
    <property type="protein sequence ID" value="CRL04871.1"/>
    <property type="molecule type" value="Genomic_DNA"/>
</dbReference>
<protein>
    <submittedName>
        <fullName evidence="1">CLUMA_CG017924, isoform A</fullName>
    </submittedName>
</protein>
<reference evidence="1 2" key="1">
    <citation type="submission" date="2015-04" db="EMBL/GenBank/DDBJ databases">
        <authorList>
            <person name="Syromyatnikov M.Y."/>
            <person name="Popov V.N."/>
        </authorList>
    </citation>
    <scope>NUCLEOTIDE SEQUENCE [LARGE SCALE GENOMIC DNA]</scope>
</reference>